<dbReference type="Pfam" id="PF04954">
    <property type="entry name" value="SIP"/>
    <property type="match status" value="1"/>
</dbReference>
<dbReference type="InterPro" id="IPR013113">
    <property type="entry name" value="SIP_FAD-bd"/>
</dbReference>
<dbReference type="AlphaFoldDB" id="A0A6J7IIH2"/>
<protein>
    <submittedName>
        <fullName evidence="2">Unannotated protein</fullName>
    </submittedName>
</protein>
<evidence type="ECO:0000259" key="1">
    <source>
        <dbReference type="PROSITE" id="PS51384"/>
    </source>
</evidence>
<dbReference type="InterPro" id="IPR007037">
    <property type="entry name" value="SIP_rossman_dom"/>
</dbReference>
<organism evidence="2">
    <name type="scientific">freshwater metagenome</name>
    <dbReference type="NCBI Taxonomy" id="449393"/>
    <lineage>
        <taxon>unclassified sequences</taxon>
        <taxon>metagenomes</taxon>
        <taxon>ecological metagenomes</taxon>
    </lineage>
</organism>
<dbReference type="InterPro" id="IPR017927">
    <property type="entry name" value="FAD-bd_FR_type"/>
</dbReference>
<dbReference type="PANTHER" id="PTHR30157">
    <property type="entry name" value="FERRIC REDUCTASE, NADPH-DEPENDENT"/>
    <property type="match status" value="1"/>
</dbReference>
<dbReference type="InterPro" id="IPR017938">
    <property type="entry name" value="Riboflavin_synthase-like_b-brl"/>
</dbReference>
<dbReference type="InterPro" id="IPR039374">
    <property type="entry name" value="SIP_fam"/>
</dbReference>
<dbReference type="PROSITE" id="PS51384">
    <property type="entry name" value="FAD_FR"/>
    <property type="match status" value="1"/>
</dbReference>
<evidence type="ECO:0000313" key="2">
    <source>
        <dbReference type="EMBL" id="CAB4930630.1"/>
    </source>
</evidence>
<accession>A0A6J7IIH2</accession>
<name>A0A6J7IIH2_9ZZZZ</name>
<reference evidence="2" key="1">
    <citation type="submission" date="2020-05" db="EMBL/GenBank/DDBJ databases">
        <authorList>
            <person name="Chiriac C."/>
            <person name="Salcher M."/>
            <person name="Ghai R."/>
            <person name="Kavagutti S V."/>
        </authorList>
    </citation>
    <scope>NUCLEOTIDE SEQUENCE</scope>
</reference>
<proteinExistence type="predicted"/>
<dbReference type="Pfam" id="PF08021">
    <property type="entry name" value="FAD_binding_9"/>
    <property type="match status" value="1"/>
</dbReference>
<dbReference type="PANTHER" id="PTHR30157:SF0">
    <property type="entry name" value="NADPH-DEPENDENT FERRIC-CHELATE REDUCTASE"/>
    <property type="match status" value="1"/>
</dbReference>
<dbReference type="Gene3D" id="2.40.30.10">
    <property type="entry name" value="Translation factors"/>
    <property type="match status" value="1"/>
</dbReference>
<dbReference type="SUPFAM" id="SSF63380">
    <property type="entry name" value="Riboflavin synthase domain-like"/>
    <property type="match status" value="1"/>
</dbReference>
<dbReference type="GO" id="GO:0016491">
    <property type="term" value="F:oxidoreductase activity"/>
    <property type="evidence" value="ECO:0007669"/>
    <property type="project" value="InterPro"/>
</dbReference>
<gene>
    <name evidence="2" type="ORF">UFOPK3564_02354</name>
</gene>
<dbReference type="Gene3D" id="3.40.50.80">
    <property type="entry name" value="Nucleotide-binding domain of ferredoxin-NADP reductase (FNR) module"/>
    <property type="match status" value="1"/>
</dbReference>
<sequence>MASTLSAAARRAKERPSPLTSGYATVVRSSRLTPGVQRVVFSGADLARLPDEEPGEIITLVWPTGDAERPVLPSDGWRYPAGTPEQHWRNYTVRDFVPDGPDGPLLTVDFVLHGDHGHCCRWAAACEPGMTLGFVGPRIHFYAEPGADWTLLVGDETGLPSIAATLERLPTGHPTLAFVEIADDAERQELATEADLVLEWVTRDGEPAGRSRRLEDAVRAASLPSGTPKVWVAGESLAVRGIREHLRDERGLPIGPQQAIGYWKHRLTPDDVE</sequence>
<feature type="domain" description="FAD-binding FR-type" evidence="1">
    <location>
        <begin position="19"/>
        <end position="144"/>
    </location>
</feature>
<dbReference type="CDD" id="cd06193">
    <property type="entry name" value="siderophore_interacting"/>
    <property type="match status" value="1"/>
</dbReference>
<dbReference type="InterPro" id="IPR039261">
    <property type="entry name" value="FNR_nucleotide-bd"/>
</dbReference>
<dbReference type="EMBL" id="CAFBMK010000161">
    <property type="protein sequence ID" value="CAB4930630.1"/>
    <property type="molecule type" value="Genomic_DNA"/>
</dbReference>